<evidence type="ECO:0000256" key="3">
    <source>
        <dbReference type="SAM" id="MobiDB-lite"/>
    </source>
</evidence>
<dbReference type="OrthoDB" id="10025537at2759"/>
<feature type="compositionally biased region" description="Basic and acidic residues" evidence="3">
    <location>
        <begin position="314"/>
        <end position="323"/>
    </location>
</feature>
<feature type="compositionally biased region" description="Polar residues" evidence="3">
    <location>
        <begin position="419"/>
        <end position="433"/>
    </location>
</feature>
<protein>
    <submittedName>
        <fullName evidence="7">CUZD1 protein</fullName>
    </submittedName>
</protein>
<keyword evidence="8" id="KW-1185">Reference proteome</keyword>
<dbReference type="PANTHER" id="PTHR14002:SF59">
    <property type="entry name" value="CUB AND ZONA PELLUCIDA-LIKE DOMAIN-CONTAINING PROTEIN 1-RELATED"/>
    <property type="match status" value="1"/>
</dbReference>
<feature type="transmembrane region" description="Helical" evidence="4">
    <location>
        <begin position="436"/>
        <end position="456"/>
    </location>
</feature>
<evidence type="ECO:0000256" key="4">
    <source>
        <dbReference type="SAM" id="Phobius"/>
    </source>
</evidence>
<feature type="signal peptide" evidence="5">
    <location>
        <begin position="1"/>
        <end position="21"/>
    </location>
</feature>
<accession>A0A8J9ZZ39</accession>
<evidence type="ECO:0000256" key="5">
    <source>
        <dbReference type="SAM" id="SignalP"/>
    </source>
</evidence>
<dbReference type="Gene3D" id="2.60.40.3210">
    <property type="entry name" value="Zona pellucida, ZP-N domain"/>
    <property type="match status" value="1"/>
</dbReference>
<evidence type="ECO:0000256" key="2">
    <source>
        <dbReference type="ARBA" id="ARBA00023157"/>
    </source>
</evidence>
<proteinExistence type="predicted"/>
<keyword evidence="2" id="KW-1015">Disulfide bond</keyword>
<keyword evidence="4" id="KW-1133">Transmembrane helix</keyword>
<feature type="chain" id="PRO_5035471274" evidence="5">
    <location>
        <begin position="22"/>
        <end position="505"/>
    </location>
</feature>
<keyword evidence="4" id="KW-0472">Membrane</keyword>
<name>A0A8J9ZZ39_BRALA</name>
<keyword evidence="1 5" id="KW-0732">Signal</keyword>
<dbReference type="InterPro" id="IPR055355">
    <property type="entry name" value="ZP-C"/>
</dbReference>
<feature type="domain" description="ZP" evidence="6">
    <location>
        <begin position="62"/>
        <end position="317"/>
    </location>
</feature>
<evidence type="ECO:0000256" key="1">
    <source>
        <dbReference type="ARBA" id="ARBA00022729"/>
    </source>
</evidence>
<dbReference type="AlphaFoldDB" id="A0A8J9ZZ39"/>
<feature type="compositionally biased region" description="Acidic residues" evidence="3">
    <location>
        <begin position="336"/>
        <end position="348"/>
    </location>
</feature>
<dbReference type="Proteomes" id="UP000838412">
    <property type="component" value="Chromosome 5"/>
</dbReference>
<evidence type="ECO:0000259" key="6">
    <source>
        <dbReference type="PROSITE" id="PS51034"/>
    </source>
</evidence>
<feature type="compositionally biased region" description="Basic and acidic residues" evidence="3">
    <location>
        <begin position="480"/>
        <end position="490"/>
    </location>
</feature>
<dbReference type="PANTHER" id="PTHR14002">
    <property type="entry name" value="ENDOGLIN/TGF-BETA RECEPTOR TYPE III"/>
    <property type="match status" value="1"/>
</dbReference>
<dbReference type="Pfam" id="PF23344">
    <property type="entry name" value="ZP-N"/>
    <property type="match status" value="1"/>
</dbReference>
<dbReference type="PROSITE" id="PS51034">
    <property type="entry name" value="ZP_2"/>
    <property type="match status" value="1"/>
</dbReference>
<dbReference type="Pfam" id="PF00100">
    <property type="entry name" value="Zona_pellucida"/>
    <property type="match status" value="1"/>
</dbReference>
<dbReference type="EMBL" id="OV696690">
    <property type="protein sequence ID" value="CAH1265538.1"/>
    <property type="molecule type" value="Genomic_DNA"/>
</dbReference>
<organism evidence="7 8">
    <name type="scientific">Branchiostoma lanceolatum</name>
    <name type="common">Common lancelet</name>
    <name type="synonym">Amphioxus lanceolatum</name>
    <dbReference type="NCBI Taxonomy" id="7740"/>
    <lineage>
        <taxon>Eukaryota</taxon>
        <taxon>Metazoa</taxon>
        <taxon>Chordata</taxon>
        <taxon>Cephalochordata</taxon>
        <taxon>Leptocardii</taxon>
        <taxon>Amphioxiformes</taxon>
        <taxon>Branchiostomatidae</taxon>
        <taxon>Branchiostoma</taxon>
    </lineage>
</organism>
<feature type="region of interest" description="Disordered" evidence="3">
    <location>
        <begin position="463"/>
        <end position="505"/>
    </location>
</feature>
<dbReference type="InterPro" id="IPR042235">
    <property type="entry name" value="ZP-C_dom"/>
</dbReference>
<dbReference type="Gene3D" id="2.60.40.4100">
    <property type="entry name" value="Zona pellucida, ZP-C domain"/>
    <property type="match status" value="1"/>
</dbReference>
<dbReference type="InterPro" id="IPR001507">
    <property type="entry name" value="ZP_dom"/>
</dbReference>
<dbReference type="SMART" id="SM00241">
    <property type="entry name" value="ZP"/>
    <property type="match status" value="1"/>
</dbReference>
<dbReference type="InterPro" id="IPR055356">
    <property type="entry name" value="ZP-N"/>
</dbReference>
<feature type="region of interest" description="Disordered" evidence="3">
    <location>
        <begin position="403"/>
        <end position="434"/>
    </location>
</feature>
<keyword evidence="4" id="KW-0812">Transmembrane</keyword>
<evidence type="ECO:0000313" key="7">
    <source>
        <dbReference type="EMBL" id="CAH1265538.1"/>
    </source>
</evidence>
<gene>
    <name evidence="7" type="primary">CUZD1</name>
    <name evidence="7" type="ORF">BLAG_LOCUS19485</name>
</gene>
<reference evidence="7" key="1">
    <citation type="submission" date="2022-01" db="EMBL/GenBank/DDBJ databases">
        <authorList>
            <person name="Braso-Vives M."/>
        </authorList>
    </citation>
    <scope>NUCLEOTIDE SEQUENCE</scope>
</reference>
<feature type="region of interest" description="Disordered" evidence="3">
    <location>
        <begin position="314"/>
        <end position="352"/>
    </location>
</feature>
<sequence>MDTTPWTAFLLVATLAVAVEGRIDVLDDHINVGTPLVQTLTENVAAQKDRFVQELSNMVTVQCHRNSMNVVIMLSPLTENYNFEFRDASCRAVRDVHHFLLQTRHDECGTRKEIRSAEHVKYSNELQAYSITDPARLNNAGPLQITRTPDWTVNIRVECYYNMSQVRTADFGVYEGEADLLKHGLSSVGFQLEIFDNPDFYKENSNRIFVPLGAPLYLQASFAPDFSDPDLMVFTESCWATPMGLGEGNNGRYTLLEDGCPIDDTVTFLPSSPDRYRFSLESFKFVPNVKEVNIHCSIMACDALDTSSRCHRGCHGDVKEDTPVGKGDMPTATEESYLEDDDDEEDSDYTGGNFMHRRLMSVDTSVVFVEEVEDTTGTDVEDHSEDLHELYEAKMRVATEVSMPPLEDSVSKPQAPDVTAQSSESSPAATQQEDPGVSLLTTLLAVVLAVGAYAVLVPRVSRHTGSPRVRRKSSPGYTHDTGRSRVREDEGYGSPGGYFSDSDDE</sequence>
<evidence type="ECO:0000313" key="8">
    <source>
        <dbReference type="Proteomes" id="UP000838412"/>
    </source>
</evidence>